<dbReference type="AlphaFoldDB" id="A0A8S9S2Y0"/>
<name>A0A8S9S2Y0_BRACR</name>
<dbReference type="EMBL" id="QGKX02000088">
    <property type="protein sequence ID" value="KAF3586692.1"/>
    <property type="molecule type" value="Genomic_DNA"/>
</dbReference>
<proteinExistence type="predicted"/>
<gene>
    <name evidence="1" type="ORF">F2Q69_00028642</name>
</gene>
<dbReference type="Proteomes" id="UP000712600">
    <property type="component" value="Unassembled WGS sequence"/>
</dbReference>
<protein>
    <submittedName>
        <fullName evidence="1">Uncharacterized protein</fullName>
    </submittedName>
</protein>
<evidence type="ECO:0000313" key="1">
    <source>
        <dbReference type="EMBL" id="KAF3586692.1"/>
    </source>
</evidence>
<sequence>MATKKTTTTSNETGSANKSIKFPKRYKIPNRLLYPPRNYKASPCWAYCASNFSQSAPWQTLYGCRLAVEA</sequence>
<comment type="caution">
    <text evidence="1">The sequence shown here is derived from an EMBL/GenBank/DDBJ whole genome shotgun (WGS) entry which is preliminary data.</text>
</comment>
<organism evidence="1 2">
    <name type="scientific">Brassica cretica</name>
    <name type="common">Mustard</name>
    <dbReference type="NCBI Taxonomy" id="69181"/>
    <lineage>
        <taxon>Eukaryota</taxon>
        <taxon>Viridiplantae</taxon>
        <taxon>Streptophyta</taxon>
        <taxon>Embryophyta</taxon>
        <taxon>Tracheophyta</taxon>
        <taxon>Spermatophyta</taxon>
        <taxon>Magnoliopsida</taxon>
        <taxon>eudicotyledons</taxon>
        <taxon>Gunneridae</taxon>
        <taxon>Pentapetalae</taxon>
        <taxon>rosids</taxon>
        <taxon>malvids</taxon>
        <taxon>Brassicales</taxon>
        <taxon>Brassicaceae</taxon>
        <taxon>Brassiceae</taxon>
        <taxon>Brassica</taxon>
    </lineage>
</organism>
<reference evidence="1" key="1">
    <citation type="submission" date="2019-12" db="EMBL/GenBank/DDBJ databases">
        <title>Genome sequencing and annotation of Brassica cretica.</title>
        <authorList>
            <person name="Studholme D.J."/>
            <person name="Sarris P."/>
        </authorList>
    </citation>
    <scope>NUCLEOTIDE SEQUENCE</scope>
    <source>
        <strain evidence="1">PFS-109/04</strain>
        <tissue evidence="1">Leaf</tissue>
    </source>
</reference>
<evidence type="ECO:0000313" key="2">
    <source>
        <dbReference type="Proteomes" id="UP000712600"/>
    </source>
</evidence>
<accession>A0A8S9S2Y0</accession>